<protein>
    <submittedName>
        <fullName evidence="2">Uncharacterized protein</fullName>
    </submittedName>
</protein>
<accession>A0A0C2X797</accession>
<sequence length="82" mass="9298">MRSPLHLFSKLETTSLNGPRVINSLWANEKVMRQQKKGDRSAQASAEPRNITRMKRSCDNRNIHSTALETPGLPPDRGTLRE</sequence>
<keyword evidence="3" id="KW-1185">Reference proteome</keyword>
<proteinExistence type="predicted"/>
<dbReference type="AlphaFoldDB" id="A0A0C2X797"/>
<dbReference type="HOGENOM" id="CLU_2557809_0_0_1"/>
<evidence type="ECO:0000313" key="2">
    <source>
        <dbReference type="EMBL" id="KIL64613.1"/>
    </source>
</evidence>
<dbReference type="Proteomes" id="UP000054549">
    <property type="component" value="Unassembled WGS sequence"/>
</dbReference>
<organism evidence="2 3">
    <name type="scientific">Amanita muscaria (strain Koide BX008)</name>
    <dbReference type="NCBI Taxonomy" id="946122"/>
    <lineage>
        <taxon>Eukaryota</taxon>
        <taxon>Fungi</taxon>
        <taxon>Dikarya</taxon>
        <taxon>Basidiomycota</taxon>
        <taxon>Agaricomycotina</taxon>
        <taxon>Agaricomycetes</taxon>
        <taxon>Agaricomycetidae</taxon>
        <taxon>Agaricales</taxon>
        <taxon>Pluteineae</taxon>
        <taxon>Amanitaceae</taxon>
        <taxon>Amanita</taxon>
    </lineage>
</organism>
<name>A0A0C2X797_AMAMK</name>
<reference evidence="2 3" key="1">
    <citation type="submission" date="2014-04" db="EMBL/GenBank/DDBJ databases">
        <title>Evolutionary Origins and Diversification of the Mycorrhizal Mutualists.</title>
        <authorList>
            <consortium name="DOE Joint Genome Institute"/>
            <consortium name="Mycorrhizal Genomics Consortium"/>
            <person name="Kohler A."/>
            <person name="Kuo A."/>
            <person name="Nagy L.G."/>
            <person name="Floudas D."/>
            <person name="Copeland A."/>
            <person name="Barry K.W."/>
            <person name="Cichocki N."/>
            <person name="Veneault-Fourrey C."/>
            <person name="LaButti K."/>
            <person name="Lindquist E.A."/>
            <person name="Lipzen A."/>
            <person name="Lundell T."/>
            <person name="Morin E."/>
            <person name="Murat C."/>
            <person name="Riley R."/>
            <person name="Ohm R."/>
            <person name="Sun H."/>
            <person name="Tunlid A."/>
            <person name="Henrissat B."/>
            <person name="Grigoriev I.V."/>
            <person name="Hibbett D.S."/>
            <person name="Martin F."/>
        </authorList>
    </citation>
    <scope>NUCLEOTIDE SEQUENCE [LARGE SCALE GENOMIC DNA]</scope>
    <source>
        <strain evidence="2 3">Koide BX008</strain>
    </source>
</reference>
<evidence type="ECO:0000313" key="3">
    <source>
        <dbReference type="Proteomes" id="UP000054549"/>
    </source>
</evidence>
<gene>
    <name evidence="2" type="ORF">M378DRAFT_163075</name>
</gene>
<dbReference type="InParanoid" id="A0A0C2X797"/>
<evidence type="ECO:0000256" key="1">
    <source>
        <dbReference type="SAM" id="MobiDB-lite"/>
    </source>
</evidence>
<dbReference type="EMBL" id="KN818248">
    <property type="protein sequence ID" value="KIL64613.1"/>
    <property type="molecule type" value="Genomic_DNA"/>
</dbReference>
<feature type="region of interest" description="Disordered" evidence="1">
    <location>
        <begin position="32"/>
        <end position="82"/>
    </location>
</feature>